<reference evidence="2" key="1">
    <citation type="journal article" date="2013" name="Stand. Genomic Sci.">
        <title>Genome sequence of the thermophilic fresh-water bacterium Spirochaeta caldaria type strain (H1(T)), reclassification of Spirochaeta caldaria, Spirochaeta stenostrepta, and Spirochaeta zuelzerae in the genus Treponema as Treponema caldaria comb. nov., Treponema stenostrepta comb. nov., and Treponema zuelzerae comb. nov., and emendation of the genus Treponema.</title>
        <authorList>
            <person name="Abt B."/>
            <person name="Goker M."/>
            <person name="Scheuner C."/>
            <person name="Han C."/>
            <person name="Lu M."/>
            <person name="Misra M."/>
            <person name="Lapidus A."/>
            <person name="Nolan M."/>
            <person name="Lucas S."/>
            <person name="Hammon N."/>
            <person name="Deshpande S."/>
            <person name="Cheng J.F."/>
            <person name="Tapia R."/>
            <person name="Goodwin L.A."/>
            <person name="Pitluck S."/>
            <person name="Liolios K."/>
            <person name="Pagani I."/>
            <person name="Ivanova N."/>
            <person name="Mavromatis K."/>
            <person name="Mikhailova N."/>
            <person name="Huntemann M."/>
            <person name="Pati A."/>
            <person name="Chen A."/>
            <person name="Palaniappan K."/>
            <person name="Land M."/>
            <person name="Hauser L."/>
            <person name="Jeffries C.D."/>
            <person name="Rohde M."/>
            <person name="Spring S."/>
            <person name="Gronow S."/>
            <person name="Detter J.C."/>
            <person name="Bristow J."/>
            <person name="Eisen J.A."/>
            <person name="Markowitz V."/>
            <person name="Hugenholtz P."/>
            <person name="Kyrpides N.C."/>
            <person name="Woyke T."/>
            <person name="Klenk H.P."/>
        </authorList>
    </citation>
    <scope>NUCLEOTIDE SEQUENCE</scope>
    <source>
        <strain evidence="2">ATCC 51460 / DSM 7334 / H1</strain>
    </source>
</reference>
<dbReference type="Proteomes" id="UP000000503">
    <property type="component" value="Chromosome"/>
</dbReference>
<evidence type="ECO:0000313" key="1">
    <source>
        <dbReference type="EMBL" id="AEJ18816.1"/>
    </source>
</evidence>
<accession>F8EX73</accession>
<dbReference type="EMBL" id="CP002868">
    <property type="protein sequence ID" value="AEJ18816.1"/>
    <property type="molecule type" value="Genomic_DNA"/>
</dbReference>
<organism evidence="1 2">
    <name type="scientific">Gracilinema caldarium (strain ATCC 51460 / DSM 7334 / H1)</name>
    <name type="common">Treponema caldarium</name>
    <dbReference type="NCBI Taxonomy" id="744872"/>
    <lineage>
        <taxon>Bacteria</taxon>
        <taxon>Pseudomonadati</taxon>
        <taxon>Spirochaetota</taxon>
        <taxon>Spirochaetia</taxon>
        <taxon>Spirochaetales</taxon>
        <taxon>Breznakiellaceae</taxon>
        <taxon>Gracilinema</taxon>
    </lineage>
</organism>
<dbReference type="KEGG" id="scd:Spica_0662"/>
<dbReference type="RefSeq" id="WP_013968128.1">
    <property type="nucleotide sequence ID" value="NC_015732.1"/>
</dbReference>
<name>F8EX73_GRAC1</name>
<evidence type="ECO:0000313" key="2">
    <source>
        <dbReference type="Proteomes" id="UP000000503"/>
    </source>
</evidence>
<dbReference type="OrthoDB" id="9822356at2"/>
<dbReference type="HOGENOM" id="CLU_474807_0_0_12"/>
<keyword evidence="2" id="KW-1185">Reference proteome</keyword>
<gene>
    <name evidence="1" type="ordered locus">Spica_0662</name>
</gene>
<dbReference type="AlphaFoldDB" id="F8EX73"/>
<protein>
    <submittedName>
        <fullName evidence="1">Uncharacterized protein</fullName>
    </submittedName>
</protein>
<proteinExistence type="predicted"/>
<sequence length="574" mass="65251">MHKKYLLLNLLFIIPLFLFAQKSGVYTAIGHGKAASKDAALEAAQLDAVNVMVFTVLHRDSLYRDLFISEALRNGRILNQELQKSAAGLWQATITLEIDEGLADALYVGRYATTVINLLDQTETEVASIDQLFLHGEQAESEGNLGSAETYYTQAQTKIDTVLRFLNPVEDAYYFSSQGKRKAPELKILMASYKENSIKGIERVRKAQSQLNMAQNIAQTLLLYEQIEKALLPIETVRDNLFQISISPRGYTEEQLRTTQLQCKQQQKSLYLQKMQFLRASEGLDLSKSHNSESYISKRKVLLELRITELDRQLVAINSKLSRELFWRSNSISALRWVVNHEPAHYFSLGVRLPIGLKPEEQGPEINTIPLNVQFYAGGPLPLESNHGLWLSTKLQTGSEYVYANHLKNIQQEVVLGFYKSRLFGLGIRWDWNREEQKPIVALESIWGNPGNEFGQKSIQPLWLHTLSWEIPRESNHILAYLNGGLVSTFRPNSFLGLSTKIASRVRYDSSTNTPFWVGSAGVDFFFRLPILRPFQWSIGWEGYMSSLLDGQSILPMNTVSNDHTFTCGIHYVF</sequence>
<dbReference type="STRING" id="744872.Spica_0662"/>